<dbReference type="AlphaFoldDB" id="A0A8B6ED06"/>
<evidence type="ECO:0000313" key="2">
    <source>
        <dbReference type="EMBL" id="VDI32769.1"/>
    </source>
</evidence>
<dbReference type="EMBL" id="UYJE01004955">
    <property type="protein sequence ID" value="VDI32769.1"/>
    <property type="molecule type" value="Genomic_DNA"/>
</dbReference>
<feature type="region of interest" description="Disordered" evidence="1">
    <location>
        <begin position="17"/>
        <end position="37"/>
    </location>
</feature>
<evidence type="ECO:0000313" key="3">
    <source>
        <dbReference type="Proteomes" id="UP000596742"/>
    </source>
</evidence>
<proteinExistence type="predicted"/>
<protein>
    <recommendedName>
        <fullName evidence="4">Reverse transcriptase domain-containing protein</fullName>
    </recommendedName>
</protein>
<dbReference type="Proteomes" id="UP000596742">
    <property type="component" value="Unassembled WGS sequence"/>
</dbReference>
<name>A0A8B6ED06_MYTGA</name>
<keyword evidence="3" id="KW-1185">Reference proteome</keyword>
<dbReference type="OrthoDB" id="10380432at2759"/>
<gene>
    <name evidence="2" type="ORF">MGAL_10B032343</name>
</gene>
<comment type="caution">
    <text evidence="2">The sequence shown here is derived from an EMBL/GenBank/DDBJ whole genome shotgun (WGS) entry which is preliminary data.</text>
</comment>
<sequence>MSRQSPHLSDVLNVLPRQNINPNQHPSPTPETSNNVTHLSHTWRSVVTPICSKTLKILLMGYPHQDAHYLVSGFEEGFRLGYEGSRVHRMSNNVQSAYQLPDVVDKKLSKEVSLGRIAPIGEAPKKEEGQFRLIHHLSYPSIHSVNDHIPCESKSVSYATVDDAVRLIVLLCRSCNLAKCDIDSAYRNIPVNYLDSELLGIN</sequence>
<reference evidence="2" key="1">
    <citation type="submission" date="2018-11" db="EMBL/GenBank/DDBJ databases">
        <authorList>
            <person name="Alioto T."/>
            <person name="Alioto T."/>
        </authorList>
    </citation>
    <scope>NUCLEOTIDE SEQUENCE</scope>
</reference>
<evidence type="ECO:0008006" key="4">
    <source>
        <dbReference type="Google" id="ProtNLM"/>
    </source>
</evidence>
<accession>A0A8B6ED06</accession>
<organism evidence="2 3">
    <name type="scientific">Mytilus galloprovincialis</name>
    <name type="common">Mediterranean mussel</name>
    <dbReference type="NCBI Taxonomy" id="29158"/>
    <lineage>
        <taxon>Eukaryota</taxon>
        <taxon>Metazoa</taxon>
        <taxon>Spiralia</taxon>
        <taxon>Lophotrochozoa</taxon>
        <taxon>Mollusca</taxon>
        <taxon>Bivalvia</taxon>
        <taxon>Autobranchia</taxon>
        <taxon>Pteriomorphia</taxon>
        <taxon>Mytilida</taxon>
        <taxon>Mytiloidea</taxon>
        <taxon>Mytilidae</taxon>
        <taxon>Mytilinae</taxon>
        <taxon>Mytilus</taxon>
    </lineage>
</organism>
<evidence type="ECO:0000256" key="1">
    <source>
        <dbReference type="SAM" id="MobiDB-lite"/>
    </source>
</evidence>